<reference evidence="2" key="1">
    <citation type="journal article" date="2014" name="PLoS ONE">
        <title>Transcriptome-Based Identification of ABC Transporters in the Western Tarnished Plant Bug Lygus hesperus.</title>
        <authorList>
            <person name="Hull J.J."/>
            <person name="Chaney K."/>
            <person name="Geib S.M."/>
            <person name="Fabrick J.A."/>
            <person name="Brent C.S."/>
            <person name="Walsh D."/>
            <person name="Lavine L.C."/>
        </authorList>
    </citation>
    <scope>NUCLEOTIDE SEQUENCE</scope>
</reference>
<sequence>MYSELETIYTELRELYNNELSSYDFWLQYQDVVHRLLSEKQVRPISTITSKHLTLDTFSLIKNPSNLMQRIDLINAIFTQFPEVLHAYTHTVLSPPKLPEYDFWSMFLEQLPSIFSNTPTGIFQIAKLALVSSNHTPTTSIANSRRLTHLHRRGDRDMDLRRERDDYLRNHLINSNDIDVRATHEDTLNWGSVLDEVSTTAPTNITDREERELIDTFIRTTNRSCEIIT</sequence>
<dbReference type="AlphaFoldDB" id="A0A0A9YWM0"/>
<dbReference type="EMBL" id="GBHO01008111">
    <property type="protein sequence ID" value="JAG35493.1"/>
    <property type="molecule type" value="Transcribed_RNA"/>
</dbReference>
<reference evidence="2" key="2">
    <citation type="submission" date="2014-07" db="EMBL/GenBank/DDBJ databases">
        <authorList>
            <person name="Hull J."/>
        </authorList>
    </citation>
    <scope>NUCLEOTIDE SEQUENCE</scope>
</reference>
<keyword evidence="2" id="KW-0808">Transferase</keyword>
<dbReference type="GO" id="GO:0005840">
    <property type="term" value="C:ribosome"/>
    <property type="evidence" value="ECO:0007669"/>
    <property type="project" value="UniProtKB-KW"/>
</dbReference>
<gene>
    <name evidence="2" type="primary">rimO_16</name>
    <name evidence="2" type="ORF">CM83_102084</name>
</gene>
<evidence type="ECO:0000313" key="2">
    <source>
        <dbReference type="EMBL" id="JAG35493.1"/>
    </source>
</evidence>
<proteinExistence type="predicted"/>
<protein>
    <submittedName>
        <fullName evidence="2">Ribosomal protein S12 methylthiotransferase RimO</fullName>
    </submittedName>
</protein>
<accession>A0A0A9YWM0</accession>
<keyword evidence="2" id="KW-0689">Ribosomal protein</keyword>
<feature type="domain" description="BSD" evidence="1">
    <location>
        <begin position="61"/>
        <end position="115"/>
    </location>
</feature>
<feature type="non-terminal residue" evidence="2">
    <location>
        <position position="229"/>
    </location>
</feature>
<dbReference type="PROSITE" id="PS50858">
    <property type="entry name" value="BSD"/>
    <property type="match status" value="1"/>
</dbReference>
<dbReference type="InterPro" id="IPR005607">
    <property type="entry name" value="BSD_dom"/>
</dbReference>
<keyword evidence="2" id="KW-0687">Ribonucleoprotein</keyword>
<dbReference type="GO" id="GO:0016740">
    <property type="term" value="F:transferase activity"/>
    <property type="evidence" value="ECO:0007669"/>
    <property type="project" value="UniProtKB-KW"/>
</dbReference>
<name>A0A0A9YWM0_LYGHE</name>
<evidence type="ECO:0000259" key="1">
    <source>
        <dbReference type="PROSITE" id="PS50858"/>
    </source>
</evidence>
<organism evidence="2">
    <name type="scientific">Lygus hesperus</name>
    <name type="common">Western plant bug</name>
    <dbReference type="NCBI Taxonomy" id="30085"/>
    <lineage>
        <taxon>Eukaryota</taxon>
        <taxon>Metazoa</taxon>
        <taxon>Ecdysozoa</taxon>
        <taxon>Arthropoda</taxon>
        <taxon>Hexapoda</taxon>
        <taxon>Insecta</taxon>
        <taxon>Pterygota</taxon>
        <taxon>Neoptera</taxon>
        <taxon>Paraneoptera</taxon>
        <taxon>Hemiptera</taxon>
        <taxon>Heteroptera</taxon>
        <taxon>Panheteroptera</taxon>
        <taxon>Cimicomorpha</taxon>
        <taxon>Miridae</taxon>
        <taxon>Mirini</taxon>
        <taxon>Lygus</taxon>
    </lineage>
</organism>